<protein>
    <submittedName>
        <fullName evidence="2">Uncharacterized protein</fullName>
    </submittedName>
</protein>
<feature type="transmembrane region" description="Helical" evidence="1">
    <location>
        <begin position="510"/>
        <end position="528"/>
    </location>
</feature>
<keyword evidence="1" id="KW-1133">Transmembrane helix</keyword>
<organism evidence="2">
    <name type="scientific">uncultured marine group II/III euryarchaeote KM3_79_A05</name>
    <dbReference type="NCBI Taxonomy" id="1456513"/>
    <lineage>
        <taxon>Archaea</taxon>
        <taxon>Methanobacteriati</taxon>
        <taxon>Methanobacteriota</taxon>
        <taxon>environmental samples</taxon>
    </lineage>
</organism>
<proteinExistence type="predicted"/>
<accession>A0A075HTG9</accession>
<evidence type="ECO:0000256" key="1">
    <source>
        <dbReference type="SAM" id="Phobius"/>
    </source>
</evidence>
<keyword evidence="1" id="KW-0812">Transmembrane</keyword>
<reference evidence="2" key="1">
    <citation type="journal article" date="2014" name="Genome Biol. Evol.">
        <title>Pangenome evidence for extensive interdomain horizontal transfer affecting lineage core and shell genes in uncultured planktonic thaumarchaeota and euryarchaeota.</title>
        <authorList>
            <person name="Deschamps P."/>
            <person name="Zivanovic Y."/>
            <person name="Moreira D."/>
            <person name="Rodriguez-Valera F."/>
            <person name="Lopez-Garcia P."/>
        </authorList>
    </citation>
    <scope>NUCLEOTIDE SEQUENCE</scope>
</reference>
<evidence type="ECO:0000313" key="2">
    <source>
        <dbReference type="EMBL" id="AIF17727.1"/>
    </source>
</evidence>
<dbReference type="EMBL" id="KF901090">
    <property type="protein sequence ID" value="AIF17727.1"/>
    <property type="molecule type" value="Genomic_DNA"/>
</dbReference>
<sequence>MLLILLVGTAASATAQSGGEDESVTLIDSTVHFSESHPVFIRILCMKASCPGLELEVSTPQGNYSVEDPQRIELSFDASGNVTFRLTVDQGTGQSDLDFEMSSPDINEALMKEEADWLDNVPSPGIAVDQEIVDSTWNCPIDDCHSDPTSQSHWIVGSLEDGSDKDSIEILGQAGDYIIMPLPLMTESAELEFWLRNESTKTLLDPFEADEDGWFHFEYPEDGNLWLRIKQDSDAGFAAYELYVMRRAVTLEASWGELSNPWGDENALSFPDGNTDGFDGWISPSDSEGDAVRVEVVGRMSIFLNCWSDDNSVNFEVLAIDSEGLATPLGGEGNVCPDHFDTIAGTSALEFRMTSDSLSSWSIIMNEYPAGDAGQMGDAPDRLWTDSDEFSLWPSIEFDENIDARMSDDEYVDVFSFVVTEANGSRLHVDADTSQPVRYQILVLDQTNWAILNSSAGGLIDAPTGTHAIRVEKLGEASLTYYDFTLVNAGEITEPELADFVDQSGLFTEYYVFAGAFLIAPAILVMFWNRKRWLSGISDFEVEAHERRRLRRLRERLTNLLAAEEIDEQVIDSALHQLGDSPWQAVVADWGEPLLRHNTEQVEICAWRITEGDATMLLGIRIANSPWELAAMRVYAPEGDSVSIGAVSPQHLFQGDEISLDTLKSGSRTFLRLTLEGEPSNVGFHLSGLVDGEPLAAVPNRALEWG</sequence>
<keyword evidence="1" id="KW-0472">Membrane</keyword>
<name>A0A075HTG9_9EURY</name>
<dbReference type="AlphaFoldDB" id="A0A075HTG9"/>